<evidence type="ECO:0000256" key="5">
    <source>
        <dbReference type="ARBA" id="ARBA00022723"/>
    </source>
</evidence>
<feature type="binding site" evidence="14">
    <location>
        <position position="516"/>
    </location>
    <ligand>
        <name>Zn(2+)</name>
        <dbReference type="ChEBI" id="CHEBI:29105"/>
    </ligand>
</feature>
<feature type="binding site" evidence="14">
    <location>
        <position position="514"/>
    </location>
    <ligand>
        <name>Zn(2+)</name>
        <dbReference type="ChEBI" id="CHEBI:29105"/>
    </ligand>
</feature>
<gene>
    <name evidence="20" type="primary">HDAC5</name>
</gene>
<evidence type="ECO:0000256" key="15">
    <source>
        <dbReference type="PIRSR" id="PIRSR037911-3"/>
    </source>
</evidence>
<evidence type="ECO:0000256" key="17">
    <source>
        <dbReference type="SAM" id="MobiDB-lite"/>
    </source>
</evidence>
<evidence type="ECO:0000256" key="9">
    <source>
        <dbReference type="ARBA" id="ARBA00023015"/>
    </source>
</evidence>
<evidence type="ECO:0000313" key="20">
    <source>
        <dbReference type="Ensembl" id="ENSOTSP00005057223.1"/>
    </source>
</evidence>
<evidence type="ECO:0000259" key="18">
    <source>
        <dbReference type="Pfam" id="PF00850"/>
    </source>
</evidence>
<dbReference type="PANTHER" id="PTHR45364">
    <property type="entry name" value="HISTONE DEACETYLASE 9-RELATED"/>
    <property type="match status" value="1"/>
</dbReference>
<keyword evidence="21" id="KW-1185">Reference proteome</keyword>
<dbReference type="InterPro" id="IPR024643">
    <property type="entry name" value="Hist_deacetylase_Gln_rich_N"/>
</dbReference>
<dbReference type="GeneTree" id="ENSGT00940000160534"/>
<evidence type="ECO:0000256" key="12">
    <source>
        <dbReference type="PIRNR" id="PIRNR037911"/>
    </source>
</evidence>
<dbReference type="AlphaFoldDB" id="A0A8C8H0D9"/>
<evidence type="ECO:0000256" key="8">
    <source>
        <dbReference type="ARBA" id="ARBA00022853"/>
    </source>
</evidence>
<proteinExistence type="inferred from homology"/>
<feature type="region of interest" description="Disordered" evidence="17">
    <location>
        <begin position="387"/>
        <end position="444"/>
    </location>
</feature>
<dbReference type="EC" id="3.5.1.98" evidence="3 12"/>
<keyword evidence="9 12" id="KW-0805">Transcription regulation</keyword>
<dbReference type="InterPro" id="IPR023801">
    <property type="entry name" value="His_deacetylse_dom"/>
</dbReference>
<comment type="catalytic activity">
    <reaction evidence="12">
        <text>N(6)-acetyl-L-lysyl-[histone] + H2O = L-lysyl-[histone] + acetate</text>
        <dbReference type="Rhea" id="RHEA:58196"/>
        <dbReference type="Rhea" id="RHEA-COMP:9845"/>
        <dbReference type="Rhea" id="RHEA-COMP:11338"/>
        <dbReference type="ChEBI" id="CHEBI:15377"/>
        <dbReference type="ChEBI" id="CHEBI:29969"/>
        <dbReference type="ChEBI" id="CHEBI:30089"/>
        <dbReference type="ChEBI" id="CHEBI:61930"/>
        <dbReference type="EC" id="3.5.1.98"/>
    </reaction>
</comment>
<feature type="compositionally biased region" description="Basic and acidic residues" evidence="17">
    <location>
        <begin position="417"/>
        <end position="436"/>
    </location>
</feature>
<evidence type="ECO:0000256" key="11">
    <source>
        <dbReference type="ARBA" id="ARBA00023242"/>
    </source>
</evidence>
<sequence>MQSPVGGSEQGVGGGPVDLRTDPRLGPLGGGVDPAMREQQLQHELLLLKQQQELQKQLLFAEFQKQHEVLTRQHEVQLQEHLKQQQEILAAKRQQELEQKRKLEQQRHEELEKQRLEQQLLMLRNKEKGKESAIASTEVKLKLQEFLLSKKEPGTPGGLNHSFPQKCWGAHHTSLDPNSPPQSNTPGTPPSYKLPPLLGSYDGRDDFPLRKTASEPNLKVRSRLKQKVAERRSSPLLRRKDGTVISTFKKRAIEISGESTHTHTHTMHLHTLPLCIYILAYKYIVHSSTGIPHPVPFHSCKPTPVRSIQLVPMYGQSPLVTGDRVSNSMRTVNKLPRHRPLSRTQSAPLPQSPQALQQLVMQQQHQHFLEKQKQYQLNKVGDILSKGVEIPRQPPTHPEETEEELTETQEMQEEGAESERLGEGRPQEQRLQKEESGEMSPPSEQRSWREVALCLVFFLPCLEKLHFSSIFLSFLSFHLSLALFLSPSSLFLSASPIIFFSGLVYDTFMLKHQCMCGNTHIHPEHAGRIQSVWSRLQETGLLGRCERIRGRKATLDEIQTVHSEYHTLLYGTSPLNRQKLDSKKLLGCVLYCPLQVDSDTVWNEMHSSGAVRMAVGCVIELAFKVAAGELKNGFAVVRPPGHHAEESTAMGFCFFNSVAITAKLLQQKLGVSKVLIVDWDIHHGNGTQQAFYNDPNVLYISMHRYDDGNFFPGSGAPEEVGVGPGVGFNTNIAWTGGVEPPMGDVEYLTAFRTVVMPIANEFSPDVVLVSAGFDAVEGHQSPLGGYNVTAKCFGHLTKQLMKLAGGRVVLALEGGHDLTAICDASESCVAALLGDELDPLPQAVLQQKPCPKAAASLERVIEIQSKHWSSLQRLGPTVGQSLMDAQRREKDEADTVTAMASLTVDTESTEEPMEEEPVL</sequence>
<feature type="region of interest" description="Disordered" evidence="17">
    <location>
        <begin position="1"/>
        <end position="37"/>
    </location>
</feature>
<feature type="site" description="Contributes to catalysis" evidence="15">
    <location>
        <position position="816"/>
    </location>
</feature>
<dbReference type="InterPro" id="IPR037138">
    <property type="entry name" value="His_deacetylse_dom_sf"/>
</dbReference>
<feature type="compositionally biased region" description="Polar residues" evidence="17">
    <location>
        <begin position="175"/>
        <end position="186"/>
    </location>
</feature>
<dbReference type="GO" id="GO:0141221">
    <property type="term" value="F:histone deacetylase activity, hydrolytic mechanism"/>
    <property type="evidence" value="ECO:0007669"/>
    <property type="project" value="UniProtKB-EC"/>
</dbReference>
<accession>A0A8C8H0D9</accession>
<feature type="compositionally biased region" description="Acidic residues" evidence="17">
    <location>
        <begin position="400"/>
        <end position="416"/>
    </location>
</feature>
<dbReference type="Ensembl" id="ENSOTST00005062311.2">
    <property type="protein sequence ID" value="ENSOTSP00005057223.1"/>
    <property type="gene ID" value="ENSOTSG00005027089.2"/>
</dbReference>
<protein>
    <recommendedName>
        <fullName evidence="3 12">Histone deacetylase</fullName>
        <ecNumber evidence="3 12">3.5.1.98</ecNumber>
    </recommendedName>
</protein>
<evidence type="ECO:0000256" key="3">
    <source>
        <dbReference type="ARBA" id="ARBA00012111"/>
    </source>
</evidence>
<dbReference type="FunFam" id="3.40.800.20:FF:000002">
    <property type="entry name" value="Histone deacetylase"/>
    <property type="match status" value="1"/>
</dbReference>
<feature type="region of interest" description="Disordered" evidence="17">
    <location>
        <begin position="152"/>
        <end position="233"/>
    </location>
</feature>
<dbReference type="PIRSF" id="PIRSF037911">
    <property type="entry name" value="HDAC_II_euk"/>
    <property type="match status" value="1"/>
</dbReference>
<feature type="binding site" evidence="14">
    <location>
        <position position="522"/>
    </location>
    <ligand>
        <name>Zn(2+)</name>
        <dbReference type="ChEBI" id="CHEBI:29105"/>
    </ligand>
</feature>
<comment type="subcellular location">
    <subcellularLocation>
        <location evidence="1 12">Nucleus</location>
    </subcellularLocation>
</comment>
<feature type="binding site" evidence="14">
    <location>
        <position position="592"/>
    </location>
    <ligand>
        <name>Zn(2+)</name>
        <dbReference type="ChEBI" id="CHEBI:29105"/>
    </ligand>
</feature>
<dbReference type="Proteomes" id="UP000694402">
    <property type="component" value="Unassembled WGS sequence"/>
</dbReference>
<feature type="compositionally biased region" description="Basic and acidic residues" evidence="17">
    <location>
        <begin position="202"/>
        <end position="213"/>
    </location>
</feature>
<feature type="domain" description="Histone deacetylase" evidence="18">
    <location>
        <begin position="522"/>
        <end position="832"/>
    </location>
</feature>
<evidence type="ECO:0000256" key="16">
    <source>
        <dbReference type="SAM" id="Coils"/>
    </source>
</evidence>
<dbReference type="InterPro" id="IPR000286">
    <property type="entry name" value="HDACs"/>
</dbReference>
<evidence type="ECO:0000256" key="4">
    <source>
        <dbReference type="ARBA" id="ARBA00022491"/>
    </source>
</evidence>
<feature type="active site" evidence="13">
    <location>
        <position position="643"/>
    </location>
</feature>
<evidence type="ECO:0000313" key="21">
    <source>
        <dbReference type="Proteomes" id="UP000694402"/>
    </source>
</evidence>
<keyword evidence="16" id="KW-0175">Coiled coil</keyword>
<evidence type="ECO:0000256" key="1">
    <source>
        <dbReference type="ARBA" id="ARBA00004123"/>
    </source>
</evidence>
<evidence type="ECO:0000259" key="19">
    <source>
        <dbReference type="Pfam" id="PF12203"/>
    </source>
</evidence>
<dbReference type="GO" id="GO:0005634">
    <property type="term" value="C:nucleus"/>
    <property type="evidence" value="ECO:0007669"/>
    <property type="project" value="UniProtKB-SubCell"/>
</dbReference>
<dbReference type="InterPro" id="IPR046949">
    <property type="entry name" value="HDAC4/5/7/9"/>
</dbReference>
<keyword evidence="7 14" id="KW-0862">Zinc</keyword>
<evidence type="ECO:0000256" key="2">
    <source>
        <dbReference type="ARBA" id="ARBA00007738"/>
    </source>
</evidence>
<dbReference type="InterPro" id="IPR023696">
    <property type="entry name" value="Ureohydrolase_dom_sf"/>
</dbReference>
<dbReference type="GO" id="GO:0000122">
    <property type="term" value="P:negative regulation of transcription by RNA polymerase II"/>
    <property type="evidence" value="ECO:0007669"/>
    <property type="project" value="InterPro"/>
</dbReference>
<dbReference type="GO" id="GO:0046872">
    <property type="term" value="F:metal ion binding"/>
    <property type="evidence" value="ECO:0007669"/>
    <property type="project" value="UniProtKB-KW"/>
</dbReference>
<name>A0A8C8H0D9_ONCTS</name>
<evidence type="ECO:0000256" key="14">
    <source>
        <dbReference type="PIRSR" id="PIRSR037911-2"/>
    </source>
</evidence>
<dbReference type="Pfam" id="PF00850">
    <property type="entry name" value="Hist_deacetyl"/>
    <property type="match status" value="1"/>
</dbReference>
<dbReference type="PANTHER" id="PTHR45364:SF12">
    <property type="entry name" value="HISTONE DEACETYLASE"/>
    <property type="match status" value="1"/>
</dbReference>
<evidence type="ECO:0000256" key="13">
    <source>
        <dbReference type="PIRSR" id="PIRSR037911-1"/>
    </source>
</evidence>
<evidence type="ECO:0000256" key="7">
    <source>
        <dbReference type="ARBA" id="ARBA00022833"/>
    </source>
</evidence>
<dbReference type="Pfam" id="PF12203">
    <property type="entry name" value="HDAC4_Gln"/>
    <property type="match status" value="1"/>
</dbReference>
<reference evidence="20" key="2">
    <citation type="submission" date="2025-09" db="UniProtKB">
        <authorList>
            <consortium name="Ensembl"/>
        </authorList>
    </citation>
    <scope>IDENTIFICATION</scope>
</reference>
<feature type="coiled-coil region" evidence="16">
    <location>
        <begin position="86"/>
        <end position="133"/>
    </location>
</feature>
<comment type="similarity">
    <text evidence="2 12">Belongs to the histone deacetylase family. HD type 2 subfamily.</text>
</comment>
<dbReference type="CDD" id="cd10164">
    <property type="entry name" value="ClassIIa_HDAC5_Gln-rich-N"/>
    <property type="match status" value="1"/>
</dbReference>
<feature type="domain" description="Histone deacetylase glutamine rich N-terminal" evidence="19">
    <location>
        <begin position="32"/>
        <end position="120"/>
    </location>
</feature>
<evidence type="ECO:0000256" key="6">
    <source>
        <dbReference type="ARBA" id="ARBA00022801"/>
    </source>
</evidence>
<keyword evidence="11" id="KW-0539">Nucleus</keyword>
<dbReference type="SUPFAM" id="SSF52768">
    <property type="entry name" value="Arginase/deacetylase"/>
    <property type="match status" value="1"/>
</dbReference>
<evidence type="ECO:0000256" key="10">
    <source>
        <dbReference type="ARBA" id="ARBA00023163"/>
    </source>
</evidence>
<reference evidence="20" key="1">
    <citation type="submission" date="2025-08" db="UniProtKB">
        <authorList>
            <consortium name="Ensembl"/>
        </authorList>
    </citation>
    <scope>IDENTIFICATION</scope>
</reference>
<dbReference type="Gene3D" id="3.40.800.20">
    <property type="entry name" value="Histone deacetylase domain"/>
    <property type="match status" value="1"/>
</dbReference>
<keyword evidence="10 12" id="KW-0804">Transcription</keyword>
<keyword evidence="8 12" id="KW-0156">Chromatin regulator</keyword>
<organism evidence="20 21">
    <name type="scientific">Oncorhynchus tshawytscha</name>
    <name type="common">Chinook salmon</name>
    <name type="synonym">Salmo tshawytscha</name>
    <dbReference type="NCBI Taxonomy" id="74940"/>
    <lineage>
        <taxon>Eukaryota</taxon>
        <taxon>Metazoa</taxon>
        <taxon>Chordata</taxon>
        <taxon>Craniata</taxon>
        <taxon>Vertebrata</taxon>
        <taxon>Euteleostomi</taxon>
        <taxon>Actinopterygii</taxon>
        <taxon>Neopterygii</taxon>
        <taxon>Teleostei</taxon>
        <taxon>Protacanthopterygii</taxon>
        <taxon>Salmoniformes</taxon>
        <taxon>Salmonidae</taxon>
        <taxon>Salmoninae</taxon>
        <taxon>Oncorhynchus</taxon>
    </lineage>
</organism>
<dbReference type="PRINTS" id="PR01270">
    <property type="entry name" value="HDASUPER"/>
</dbReference>
<keyword evidence="4 12" id="KW-0678">Repressor</keyword>
<dbReference type="Gene3D" id="6.10.250.1550">
    <property type="match status" value="1"/>
</dbReference>
<keyword evidence="5 14" id="KW-0479">Metal-binding</keyword>
<comment type="function">
    <text evidence="12">Responsible for the deacetylation of lysine residues on the N-terminal part of the core histones (H2A, H2B, H3 and H4). Histone deacetylation gives a tag for epigenetic repression and plays an important role in transcriptional regulation, cell cycle progression and developmental events.</text>
</comment>
<keyword evidence="6 12" id="KW-0378">Hydrolase</keyword>